<gene>
    <name evidence="7" type="ORF">SCODWIG_00556</name>
</gene>
<reference evidence="8" key="1">
    <citation type="submission" date="2018-06" db="EMBL/GenBank/DDBJ databases">
        <authorList>
            <person name="Guldener U."/>
        </authorList>
    </citation>
    <scope>NUCLEOTIDE SEQUENCE [LARGE SCALE GENOMIC DNA]</scope>
    <source>
        <strain evidence="8">UTAD17</strain>
    </source>
</reference>
<comment type="subcellular location">
    <subcellularLocation>
        <location evidence="6">Endoplasmic reticulum</location>
    </subcellularLocation>
    <subcellularLocation>
        <location evidence="6">Golgi apparatus</location>
        <location evidence="6">cis-Golgi network</location>
    </subcellularLocation>
</comment>
<dbReference type="EMBL" id="UFAJ01000049">
    <property type="protein sequence ID" value="SSD58795.1"/>
    <property type="molecule type" value="Genomic_DNA"/>
</dbReference>
<evidence type="ECO:0000313" key="7">
    <source>
        <dbReference type="EMBL" id="SSD58795.1"/>
    </source>
</evidence>
<comment type="similarity">
    <text evidence="5">Belongs to the TRAPP small subunits family. BET5 subfamily.</text>
</comment>
<sequence>MAIYSFWIFDRHCNCIFDREWTLESSKGTINSKQNEEVGKLLFGMVYSLKSIVTRLSHSNTSNNVRTISTSIFKIHILSTASGLNFVFISDIGSESLSHLLHYIYQELYVPYVARNYLSPIDFTENDVEETRGQGTRKISNPLFVESVEQFLQPMVSK</sequence>
<evidence type="ECO:0000256" key="4">
    <source>
        <dbReference type="ARBA" id="ARBA00023034"/>
    </source>
</evidence>
<keyword evidence="2 6" id="KW-0256">Endoplasmic reticulum</keyword>
<dbReference type="GO" id="GO:0005783">
    <property type="term" value="C:endoplasmic reticulum"/>
    <property type="evidence" value="ECO:0007669"/>
    <property type="project" value="UniProtKB-SubCell"/>
</dbReference>
<dbReference type="SUPFAM" id="SSF64356">
    <property type="entry name" value="SNARE-like"/>
    <property type="match status" value="1"/>
</dbReference>
<dbReference type="SMART" id="SM01399">
    <property type="entry name" value="Sybindin"/>
    <property type="match status" value="1"/>
</dbReference>
<keyword evidence="4 6" id="KW-0333">Golgi apparatus</keyword>
<dbReference type="PANTHER" id="PTHR23249">
    <property type="entry name" value="TRAFFICKING PROTEIN PARTICLE COMPLEX SUBUNIT"/>
    <property type="match status" value="1"/>
</dbReference>
<dbReference type="AlphaFoldDB" id="A0A376B279"/>
<dbReference type="GO" id="GO:0006888">
    <property type="term" value="P:endoplasmic reticulum to Golgi vesicle-mediated transport"/>
    <property type="evidence" value="ECO:0007669"/>
    <property type="project" value="UniProtKB-UniRule"/>
</dbReference>
<dbReference type="FunFam" id="3.30.450.70:FF:000015">
    <property type="entry name" value="Component of TRAPP complex"/>
    <property type="match status" value="1"/>
</dbReference>
<dbReference type="GO" id="GO:0005794">
    <property type="term" value="C:Golgi apparatus"/>
    <property type="evidence" value="ECO:0007669"/>
    <property type="project" value="UniProtKB-SubCell"/>
</dbReference>
<dbReference type="VEuPathDB" id="FungiDB:SCODWIG_00556"/>
<keyword evidence="3 6" id="KW-0931">ER-Golgi transport</keyword>
<evidence type="ECO:0000256" key="2">
    <source>
        <dbReference type="ARBA" id="ARBA00022824"/>
    </source>
</evidence>
<accession>A0A376B279</accession>
<protein>
    <recommendedName>
        <fullName evidence="6">Trafficking protein particle complex subunit</fullName>
    </recommendedName>
</protein>
<name>A0A376B279_9ASCO</name>
<organism evidence="7 8">
    <name type="scientific">Saccharomycodes ludwigii</name>
    <dbReference type="NCBI Taxonomy" id="36035"/>
    <lineage>
        <taxon>Eukaryota</taxon>
        <taxon>Fungi</taxon>
        <taxon>Dikarya</taxon>
        <taxon>Ascomycota</taxon>
        <taxon>Saccharomycotina</taxon>
        <taxon>Saccharomycetes</taxon>
        <taxon>Saccharomycodales</taxon>
        <taxon>Saccharomycodaceae</taxon>
        <taxon>Saccharomycodes</taxon>
    </lineage>
</organism>
<dbReference type="Pfam" id="PF04099">
    <property type="entry name" value="Sybindin"/>
    <property type="match status" value="1"/>
</dbReference>
<keyword evidence="1 6" id="KW-0813">Transport</keyword>
<evidence type="ECO:0000313" key="8">
    <source>
        <dbReference type="Proteomes" id="UP000262825"/>
    </source>
</evidence>
<dbReference type="CDD" id="cd14855">
    <property type="entry name" value="TRAPPC1_MUM2"/>
    <property type="match status" value="1"/>
</dbReference>
<evidence type="ECO:0000256" key="1">
    <source>
        <dbReference type="ARBA" id="ARBA00022448"/>
    </source>
</evidence>
<dbReference type="Proteomes" id="UP000262825">
    <property type="component" value="Unassembled WGS sequence"/>
</dbReference>
<proteinExistence type="inferred from homology"/>
<dbReference type="GO" id="GO:0030008">
    <property type="term" value="C:TRAPP complex"/>
    <property type="evidence" value="ECO:0007669"/>
    <property type="project" value="UniProtKB-UniRule"/>
</dbReference>
<evidence type="ECO:0000256" key="6">
    <source>
        <dbReference type="RuleBase" id="RU366065"/>
    </source>
</evidence>
<dbReference type="InterPro" id="IPR011012">
    <property type="entry name" value="Longin-like_dom_sf"/>
</dbReference>
<evidence type="ECO:0000256" key="3">
    <source>
        <dbReference type="ARBA" id="ARBA00022892"/>
    </source>
</evidence>
<dbReference type="OrthoDB" id="3364529at2759"/>
<dbReference type="InterPro" id="IPR007233">
    <property type="entry name" value="TRAPPC"/>
</dbReference>
<keyword evidence="8" id="KW-1185">Reference proteome</keyword>
<evidence type="ECO:0000256" key="5">
    <source>
        <dbReference type="ARBA" id="ARBA00038167"/>
    </source>
</evidence>
<comment type="subunit">
    <text evidence="6">Part of the multisubunit transport protein particle (TRAPP) complex.</text>
</comment>
<dbReference type="PANTHER" id="PTHR23249:SF16">
    <property type="entry name" value="TRAFFICKING PROTEIN PARTICLE COMPLEX SUBUNIT 1"/>
    <property type="match status" value="1"/>
</dbReference>
<dbReference type="Gene3D" id="3.30.450.70">
    <property type="match status" value="1"/>
</dbReference>